<dbReference type="HAMAP" id="MF_01966">
    <property type="entry name" value="NADHX_epimerase"/>
    <property type="match status" value="1"/>
</dbReference>
<dbReference type="InterPro" id="IPR000631">
    <property type="entry name" value="CARKD"/>
</dbReference>
<evidence type="ECO:0000256" key="10">
    <source>
        <dbReference type="ARBA" id="ARBA00022840"/>
    </source>
</evidence>
<comment type="cofactor">
    <cofactor evidence="3">
        <name>K(+)</name>
        <dbReference type="ChEBI" id="CHEBI:29103"/>
    </cofactor>
</comment>
<dbReference type="HAMAP" id="MF_01965">
    <property type="entry name" value="NADHX_dehydratase"/>
    <property type="match status" value="1"/>
</dbReference>
<keyword evidence="11" id="KW-0521">NADP</keyword>
<dbReference type="SUPFAM" id="SSF64153">
    <property type="entry name" value="YjeF N-terminal domain-like"/>
    <property type="match status" value="1"/>
</dbReference>
<comment type="similarity">
    <text evidence="4">In the N-terminal section; belongs to the NnrE/AIBP family.</text>
</comment>
<comment type="function">
    <text evidence="17">Bifunctional enzyme that catalyzes the epimerization of the S- and R-forms of NAD(P)HX and the dehydration of the S-form of NAD(P)HX at the expense of ADP, which is converted to AMP. This allows the repair of both epimers of NAD(P)HX, a damaged form of NAD(P)H that is a result of enzymatic or heat-dependent hydration.</text>
</comment>
<keyword evidence="16" id="KW-0511">Multifunctional enzyme</keyword>
<dbReference type="Gene3D" id="3.40.50.10260">
    <property type="entry name" value="YjeF N-terminal domain"/>
    <property type="match status" value="1"/>
</dbReference>
<evidence type="ECO:0000256" key="3">
    <source>
        <dbReference type="ARBA" id="ARBA00001958"/>
    </source>
</evidence>
<evidence type="ECO:0000256" key="16">
    <source>
        <dbReference type="ARBA" id="ARBA00023268"/>
    </source>
</evidence>
<dbReference type="InterPro" id="IPR030677">
    <property type="entry name" value="Nnr"/>
</dbReference>
<sequence>MMLDVMKEFLETGQISAARMRAVERNAMALGLGSLQMMESAGRSLALAAQAHRPERVLILCGKGNNGGDGMVAARSLQHQAETAVIYPEPGPVTREAAAQLHLLRHSAVSLHPVRCMQDVLALRPLFAGADLIIDAMLGTGASGSVREPLAACVDLANESTAIILAADVPTPGIRAARICAFHRPKTEGAEAVDIGIPIEAECCVGPGDLTLLPARSAEAHKGAGGEVLVVGGGPYQGAPYLSALAALRAGADIVRVASPVMLPQPDLIYERLPGDFIAEEHIEAILRLVDRADAVVCGIGLGEKSHSVVAAIAENAERAVFDADALRTPLPVAEETIYTPHAGEFLRMTGTRPPDDLVLRGRAVKAAATDGTILLKGATDIISDGSRVRFNRTGTEVMTVGGTGDILAGIIGALFCHLPAFEAACIAAYANGRAGMAAAGSLGYGMIASDLLMHIPGALYGGGEDEG</sequence>
<feature type="domain" description="YjeF N-terminal" evidence="22">
    <location>
        <begin position="20"/>
        <end position="203"/>
    </location>
</feature>
<dbReference type="GO" id="GO:0110051">
    <property type="term" value="P:metabolite repair"/>
    <property type="evidence" value="ECO:0007669"/>
    <property type="project" value="TreeGrafter"/>
</dbReference>
<comment type="catalytic activity">
    <reaction evidence="1">
        <text>(6R)-NADHX = (6S)-NADHX</text>
        <dbReference type="Rhea" id="RHEA:32215"/>
        <dbReference type="ChEBI" id="CHEBI:64074"/>
        <dbReference type="ChEBI" id="CHEBI:64075"/>
        <dbReference type="EC" id="5.1.99.6"/>
    </reaction>
</comment>
<dbReference type="InterPro" id="IPR004443">
    <property type="entry name" value="YjeF_N_dom"/>
</dbReference>
<name>A0A0W8FF74_9ZZZZ</name>
<dbReference type="Pfam" id="PF01256">
    <property type="entry name" value="Carb_kinase"/>
    <property type="match status" value="1"/>
</dbReference>
<dbReference type="GO" id="GO:0046872">
    <property type="term" value="F:metal ion binding"/>
    <property type="evidence" value="ECO:0007669"/>
    <property type="project" value="UniProtKB-KW"/>
</dbReference>
<keyword evidence="8" id="KW-0479">Metal-binding</keyword>
<dbReference type="EMBL" id="LNQE01001278">
    <property type="protein sequence ID" value="KUG19528.1"/>
    <property type="molecule type" value="Genomic_DNA"/>
</dbReference>
<dbReference type="EC" id="5.1.99.6" evidence="6"/>
<accession>A0A0W8FF74</accession>
<evidence type="ECO:0000256" key="11">
    <source>
        <dbReference type="ARBA" id="ARBA00022857"/>
    </source>
</evidence>
<dbReference type="InterPro" id="IPR036652">
    <property type="entry name" value="YjeF_N_dom_sf"/>
</dbReference>
<evidence type="ECO:0000256" key="20">
    <source>
        <dbReference type="ARBA" id="ARBA00049209"/>
    </source>
</evidence>
<feature type="domain" description="YjeF C-terminal" evidence="21">
    <location>
        <begin position="205"/>
        <end position="463"/>
    </location>
</feature>
<evidence type="ECO:0000256" key="6">
    <source>
        <dbReference type="ARBA" id="ARBA00012228"/>
    </source>
</evidence>
<keyword evidence="10" id="KW-0067">ATP-binding</keyword>
<dbReference type="GO" id="GO:0052855">
    <property type="term" value="F:ADP-dependent NAD(P)H-hydrate dehydratase activity"/>
    <property type="evidence" value="ECO:0007669"/>
    <property type="project" value="UniProtKB-EC"/>
</dbReference>
<evidence type="ECO:0000256" key="17">
    <source>
        <dbReference type="ARBA" id="ARBA00025153"/>
    </source>
</evidence>
<evidence type="ECO:0000256" key="4">
    <source>
        <dbReference type="ARBA" id="ARBA00006001"/>
    </source>
</evidence>
<comment type="catalytic activity">
    <reaction evidence="19">
        <text>(6S)-NADHX + ADP = AMP + phosphate + NADH + H(+)</text>
        <dbReference type="Rhea" id="RHEA:32223"/>
        <dbReference type="ChEBI" id="CHEBI:15378"/>
        <dbReference type="ChEBI" id="CHEBI:43474"/>
        <dbReference type="ChEBI" id="CHEBI:57945"/>
        <dbReference type="ChEBI" id="CHEBI:64074"/>
        <dbReference type="ChEBI" id="CHEBI:456215"/>
        <dbReference type="ChEBI" id="CHEBI:456216"/>
        <dbReference type="EC" id="4.2.1.136"/>
    </reaction>
</comment>
<evidence type="ECO:0000256" key="14">
    <source>
        <dbReference type="ARBA" id="ARBA00023235"/>
    </source>
</evidence>
<gene>
    <name evidence="23" type="ORF">ASZ90_010742</name>
</gene>
<proteinExistence type="inferred from homology"/>
<dbReference type="GO" id="GO:0052856">
    <property type="term" value="F:NAD(P)HX epimerase activity"/>
    <property type="evidence" value="ECO:0007669"/>
    <property type="project" value="UniProtKB-EC"/>
</dbReference>
<comment type="caution">
    <text evidence="23">The sequence shown here is derived from an EMBL/GenBank/DDBJ whole genome shotgun (WGS) entry which is preliminary data.</text>
</comment>
<dbReference type="GO" id="GO:0005524">
    <property type="term" value="F:ATP binding"/>
    <property type="evidence" value="ECO:0007669"/>
    <property type="project" value="UniProtKB-KW"/>
</dbReference>
<dbReference type="AlphaFoldDB" id="A0A0W8FF74"/>
<dbReference type="InterPro" id="IPR029056">
    <property type="entry name" value="Ribokinase-like"/>
</dbReference>
<evidence type="ECO:0000256" key="9">
    <source>
        <dbReference type="ARBA" id="ARBA00022741"/>
    </source>
</evidence>
<keyword evidence="14" id="KW-0413">Isomerase</keyword>
<dbReference type="PANTHER" id="PTHR12592">
    <property type="entry name" value="ATP-DEPENDENT (S)-NAD(P)H-HYDRATE DEHYDRATASE FAMILY MEMBER"/>
    <property type="match status" value="1"/>
</dbReference>
<dbReference type="Gene3D" id="3.40.1190.20">
    <property type="match status" value="1"/>
</dbReference>
<dbReference type="Pfam" id="PF03853">
    <property type="entry name" value="YjeF_N"/>
    <property type="match status" value="1"/>
</dbReference>
<comment type="similarity">
    <text evidence="5">In the C-terminal section; belongs to the NnrD/CARKD family.</text>
</comment>
<dbReference type="SUPFAM" id="SSF53613">
    <property type="entry name" value="Ribokinase-like"/>
    <property type="match status" value="1"/>
</dbReference>
<evidence type="ECO:0000256" key="12">
    <source>
        <dbReference type="ARBA" id="ARBA00022958"/>
    </source>
</evidence>
<evidence type="ECO:0000313" key="23">
    <source>
        <dbReference type="EMBL" id="KUG19528.1"/>
    </source>
</evidence>
<dbReference type="PROSITE" id="PS51383">
    <property type="entry name" value="YJEF_C_3"/>
    <property type="match status" value="1"/>
</dbReference>
<comment type="catalytic activity">
    <reaction evidence="2">
        <text>(6R)-NADPHX = (6S)-NADPHX</text>
        <dbReference type="Rhea" id="RHEA:32227"/>
        <dbReference type="ChEBI" id="CHEBI:64076"/>
        <dbReference type="ChEBI" id="CHEBI:64077"/>
        <dbReference type="EC" id="5.1.99.6"/>
    </reaction>
</comment>
<organism evidence="23">
    <name type="scientific">hydrocarbon metagenome</name>
    <dbReference type="NCBI Taxonomy" id="938273"/>
    <lineage>
        <taxon>unclassified sequences</taxon>
        <taxon>metagenomes</taxon>
        <taxon>ecological metagenomes</taxon>
    </lineage>
</organism>
<dbReference type="PANTHER" id="PTHR12592:SF0">
    <property type="entry name" value="ATP-DEPENDENT (S)-NAD(P)H-HYDRATE DEHYDRATASE"/>
    <property type="match status" value="1"/>
</dbReference>
<evidence type="ECO:0000256" key="18">
    <source>
        <dbReference type="ARBA" id="ARBA00032624"/>
    </source>
</evidence>
<evidence type="ECO:0000256" key="5">
    <source>
        <dbReference type="ARBA" id="ARBA00009524"/>
    </source>
</evidence>
<keyword evidence="13" id="KW-0520">NAD</keyword>
<evidence type="ECO:0000256" key="7">
    <source>
        <dbReference type="ARBA" id="ARBA00013129"/>
    </source>
</evidence>
<reference evidence="23" key="1">
    <citation type="journal article" date="2015" name="Proc. Natl. Acad. Sci. U.S.A.">
        <title>Networks of energetic and metabolic interactions define dynamics in microbial communities.</title>
        <authorList>
            <person name="Embree M."/>
            <person name="Liu J.K."/>
            <person name="Al-Bassam M.M."/>
            <person name="Zengler K."/>
        </authorList>
    </citation>
    <scope>NUCLEOTIDE SEQUENCE</scope>
</reference>
<dbReference type="PIRSF" id="PIRSF017184">
    <property type="entry name" value="Nnr"/>
    <property type="match status" value="1"/>
</dbReference>
<evidence type="ECO:0000259" key="22">
    <source>
        <dbReference type="PROSITE" id="PS51385"/>
    </source>
</evidence>
<dbReference type="NCBIfam" id="TIGR00196">
    <property type="entry name" value="yjeF_cterm"/>
    <property type="match status" value="1"/>
</dbReference>
<evidence type="ECO:0000256" key="2">
    <source>
        <dbReference type="ARBA" id="ARBA00000909"/>
    </source>
</evidence>
<evidence type="ECO:0000256" key="19">
    <source>
        <dbReference type="ARBA" id="ARBA00048238"/>
    </source>
</evidence>
<dbReference type="PROSITE" id="PS51385">
    <property type="entry name" value="YJEF_N"/>
    <property type="match status" value="1"/>
</dbReference>
<dbReference type="CDD" id="cd01171">
    <property type="entry name" value="YXKO-related"/>
    <property type="match status" value="1"/>
</dbReference>
<comment type="catalytic activity">
    <reaction evidence="20">
        <text>(6S)-NADPHX + ADP = AMP + phosphate + NADPH + H(+)</text>
        <dbReference type="Rhea" id="RHEA:32235"/>
        <dbReference type="ChEBI" id="CHEBI:15378"/>
        <dbReference type="ChEBI" id="CHEBI:43474"/>
        <dbReference type="ChEBI" id="CHEBI:57783"/>
        <dbReference type="ChEBI" id="CHEBI:64076"/>
        <dbReference type="ChEBI" id="CHEBI:456215"/>
        <dbReference type="ChEBI" id="CHEBI:456216"/>
        <dbReference type="EC" id="4.2.1.136"/>
    </reaction>
</comment>
<dbReference type="EC" id="4.2.1.136" evidence="7"/>
<evidence type="ECO:0000256" key="8">
    <source>
        <dbReference type="ARBA" id="ARBA00022723"/>
    </source>
</evidence>
<keyword evidence="12" id="KW-0630">Potassium</keyword>
<evidence type="ECO:0000259" key="21">
    <source>
        <dbReference type="PROSITE" id="PS51383"/>
    </source>
</evidence>
<keyword evidence="15" id="KW-0456">Lyase</keyword>
<keyword evidence="9" id="KW-0547">Nucleotide-binding</keyword>
<evidence type="ECO:0000256" key="13">
    <source>
        <dbReference type="ARBA" id="ARBA00023027"/>
    </source>
</evidence>
<evidence type="ECO:0000256" key="15">
    <source>
        <dbReference type="ARBA" id="ARBA00023239"/>
    </source>
</evidence>
<protein>
    <recommendedName>
        <fullName evidence="18">Nicotinamide nucleotide repair protein</fullName>
        <ecNumber evidence="7">4.2.1.136</ecNumber>
        <ecNumber evidence="6">5.1.99.6</ecNumber>
    </recommendedName>
</protein>
<evidence type="ECO:0000256" key="1">
    <source>
        <dbReference type="ARBA" id="ARBA00000013"/>
    </source>
</evidence>
<dbReference type="NCBIfam" id="TIGR00197">
    <property type="entry name" value="yjeF_nterm"/>
    <property type="match status" value="1"/>
</dbReference>